<dbReference type="Pfam" id="PF17765">
    <property type="entry name" value="MLTR_LBD"/>
    <property type="match status" value="1"/>
</dbReference>
<sequence>MTRNEELGDFLRARRAALDPATLGIVDEQKRRVPGLRREELARLAGVSVDYYTRLEQGRPIEPSDAVLDAIAGALQLDRAERTYLQTVAVRPRPRTRSGRSGQLVRPGVFALIESLGDNPAYVLGRRTDVLAANRAARALLADFPAMPAKQRNAARWVLLDEAARSLWADDWETVVAELVGALRMDAARYPDDPKTAELVGELSIKSELFRKWWSKQKVVEFAHGTKHLHHPLVGDLTVESEVVTFPGDPDQALFVYLTKPGTPSAQALQLLTGWTGSRPA</sequence>
<dbReference type="InterPro" id="IPR041413">
    <property type="entry name" value="MLTR_LBD"/>
</dbReference>
<gene>
    <name evidence="2" type="ORF">GCM10009554_60140</name>
</gene>
<accession>A0ABN1RBE3</accession>
<evidence type="ECO:0000313" key="2">
    <source>
        <dbReference type="EMBL" id="GAA0954422.1"/>
    </source>
</evidence>
<dbReference type="PANTHER" id="PTHR35010">
    <property type="entry name" value="BLL4672 PROTEIN-RELATED"/>
    <property type="match status" value="1"/>
</dbReference>
<name>A0ABN1RBE3_9ACTN</name>
<keyword evidence="3" id="KW-1185">Reference proteome</keyword>
<dbReference type="PANTHER" id="PTHR35010:SF2">
    <property type="entry name" value="BLL4672 PROTEIN"/>
    <property type="match status" value="1"/>
</dbReference>
<dbReference type="RefSeq" id="WP_343977656.1">
    <property type="nucleotide sequence ID" value="NZ_BAAAHK010000017.1"/>
</dbReference>
<dbReference type="PROSITE" id="PS50943">
    <property type="entry name" value="HTH_CROC1"/>
    <property type="match status" value="1"/>
</dbReference>
<evidence type="ECO:0000313" key="3">
    <source>
        <dbReference type="Proteomes" id="UP001500542"/>
    </source>
</evidence>
<dbReference type="EMBL" id="BAAAHK010000017">
    <property type="protein sequence ID" value="GAA0954422.1"/>
    <property type="molecule type" value="Genomic_DNA"/>
</dbReference>
<dbReference type="CDD" id="cd00093">
    <property type="entry name" value="HTH_XRE"/>
    <property type="match status" value="1"/>
</dbReference>
<dbReference type="InterPro" id="IPR010982">
    <property type="entry name" value="Lambda_DNA-bd_dom_sf"/>
</dbReference>
<dbReference type="Gene3D" id="3.30.450.180">
    <property type="match status" value="1"/>
</dbReference>
<protein>
    <submittedName>
        <fullName evidence="2">Helix-turn-helix transcriptional regulator</fullName>
    </submittedName>
</protein>
<dbReference type="SMART" id="SM00530">
    <property type="entry name" value="HTH_XRE"/>
    <property type="match status" value="1"/>
</dbReference>
<evidence type="ECO:0000259" key="1">
    <source>
        <dbReference type="PROSITE" id="PS50943"/>
    </source>
</evidence>
<organism evidence="2 3">
    <name type="scientific">Kribbella koreensis</name>
    <dbReference type="NCBI Taxonomy" id="57909"/>
    <lineage>
        <taxon>Bacteria</taxon>
        <taxon>Bacillati</taxon>
        <taxon>Actinomycetota</taxon>
        <taxon>Actinomycetes</taxon>
        <taxon>Propionibacteriales</taxon>
        <taxon>Kribbellaceae</taxon>
        <taxon>Kribbella</taxon>
    </lineage>
</organism>
<dbReference type="Proteomes" id="UP001500542">
    <property type="component" value="Unassembled WGS sequence"/>
</dbReference>
<dbReference type="InterPro" id="IPR001387">
    <property type="entry name" value="Cro/C1-type_HTH"/>
</dbReference>
<dbReference type="Gene3D" id="1.10.260.40">
    <property type="entry name" value="lambda repressor-like DNA-binding domains"/>
    <property type="match status" value="1"/>
</dbReference>
<dbReference type="Pfam" id="PF13560">
    <property type="entry name" value="HTH_31"/>
    <property type="match status" value="1"/>
</dbReference>
<feature type="domain" description="HTH cro/C1-type" evidence="1">
    <location>
        <begin position="35"/>
        <end position="82"/>
    </location>
</feature>
<reference evidence="2 3" key="1">
    <citation type="journal article" date="2019" name="Int. J. Syst. Evol. Microbiol.">
        <title>The Global Catalogue of Microorganisms (GCM) 10K type strain sequencing project: providing services to taxonomists for standard genome sequencing and annotation.</title>
        <authorList>
            <consortium name="The Broad Institute Genomics Platform"/>
            <consortium name="The Broad Institute Genome Sequencing Center for Infectious Disease"/>
            <person name="Wu L."/>
            <person name="Ma J."/>
        </authorList>
    </citation>
    <scope>NUCLEOTIDE SEQUENCE [LARGE SCALE GENOMIC DNA]</scope>
    <source>
        <strain evidence="2 3">JCM 10977</strain>
    </source>
</reference>
<comment type="caution">
    <text evidence="2">The sequence shown here is derived from an EMBL/GenBank/DDBJ whole genome shotgun (WGS) entry which is preliminary data.</text>
</comment>
<dbReference type="SUPFAM" id="SSF47413">
    <property type="entry name" value="lambda repressor-like DNA-binding domains"/>
    <property type="match status" value="1"/>
</dbReference>
<proteinExistence type="predicted"/>